<dbReference type="Proteomes" id="UP000887159">
    <property type="component" value="Unassembled WGS sequence"/>
</dbReference>
<protein>
    <submittedName>
        <fullName evidence="2">Uncharacterized protein</fullName>
    </submittedName>
</protein>
<accession>A0A8X6VGT2</accession>
<evidence type="ECO:0000256" key="1">
    <source>
        <dbReference type="SAM" id="MobiDB-lite"/>
    </source>
</evidence>
<organism evidence="2 3">
    <name type="scientific">Trichonephila clavipes</name>
    <name type="common">Golden silk orbweaver</name>
    <name type="synonym">Nephila clavipes</name>
    <dbReference type="NCBI Taxonomy" id="2585209"/>
    <lineage>
        <taxon>Eukaryota</taxon>
        <taxon>Metazoa</taxon>
        <taxon>Ecdysozoa</taxon>
        <taxon>Arthropoda</taxon>
        <taxon>Chelicerata</taxon>
        <taxon>Arachnida</taxon>
        <taxon>Araneae</taxon>
        <taxon>Araneomorphae</taxon>
        <taxon>Entelegynae</taxon>
        <taxon>Araneoidea</taxon>
        <taxon>Nephilidae</taxon>
        <taxon>Trichonephila</taxon>
    </lineage>
</organism>
<sequence length="412" mass="46989">MDLTFDNLLRMEPRTPTRPITRTLTKVFTTAATCQGTGPVLNICKRTTIYHRCAESLWKLRPGQSLCERAPQQPLRVQRFVVLSGQPIESFLIYCNQPMMLPLLQQLVLPTQILKISPTEALKNTSQNLTSSTHRTLTSNKILVSTDSMNFVYPSRTPTSTRGLLATDLVILNHAQVTRTTPELAPPSPNYHITSTGERLLGYRGHHLSIDIEILESPTKNGFYGNQLRGKRGELLGLIVRQNSRFRTAKTVIIKFGLDASFVDLESAKNSLNEFHILTGTMYAEHKSRKLRLVGVIHKNSYEECDVEWNGKKSLLTRRWSLDIFGHWNAKRSSVPYLTYWALNVGWPAFEMVFPYWWTWKETVGGANWRFRRSQKKSSPNSCKQTRSSSAIGRQESVSENSIHCAWCRECN</sequence>
<dbReference type="EMBL" id="BMAU01021264">
    <property type="protein sequence ID" value="GFY06804.1"/>
    <property type="molecule type" value="Genomic_DNA"/>
</dbReference>
<proteinExistence type="predicted"/>
<reference evidence="2" key="1">
    <citation type="submission" date="2020-08" db="EMBL/GenBank/DDBJ databases">
        <title>Multicomponent nature underlies the extraordinary mechanical properties of spider dragline silk.</title>
        <authorList>
            <person name="Kono N."/>
            <person name="Nakamura H."/>
            <person name="Mori M."/>
            <person name="Yoshida Y."/>
            <person name="Ohtoshi R."/>
            <person name="Malay A.D."/>
            <person name="Moran D.A.P."/>
            <person name="Tomita M."/>
            <person name="Numata K."/>
            <person name="Arakawa K."/>
        </authorList>
    </citation>
    <scope>NUCLEOTIDE SEQUENCE</scope>
</reference>
<gene>
    <name evidence="2" type="ORF">TNCV_482091</name>
</gene>
<dbReference type="AlphaFoldDB" id="A0A8X6VGT2"/>
<name>A0A8X6VGT2_TRICX</name>
<comment type="caution">
    <text evidence="2">The sequence shown here is derived from an EMBL/GenBank/DDBJ whole genome shotgun (WGS) entry which is preliminary data.</text>
</comment>
<keyword evidence="3" id="KW-1185">Reference proteome</keyword>
<feature type="compositionally biased region" description="Polar residues" evidence="1">
    <location>
        <begin position="377"/>
        <end position="395"/>
    </location>
</feature>
<evidence type="ECO:0000313" key="3">
    <source>
        <dbReference type="Proteomes" id="UP000887159"/>
    </source>
</evidence>
<feature type="region of interest" description="Disordered" evidence="1">
    <location>
        <begin position="376"/>
        <end position="395"/>
    </location>
</feature>
<evidence type="ECO:0000313" key="2">
    <source>
        <dbReference type="EMBL" id="GFY06804.1"/>
    </source>
</evidence>